<dbReference type="Proteomes" id="UP000317839">
    <property type="component" value="Unassembled WGS sequence"/>
</dbReference>
<evidence type="ECO:0000256" key="7">
    <source>
        <dbReference type="ARBA" id="ARBA00023163"/>
    </source>
</evidence>
<dbReference type="SUPFAM" id="SSF55874">
    <property type="entry name" value="ATPase domain of HSP90 chaperone/DNA topoisomerase II/histidine kinase"/>
    <property type="match status" value="1"/>
</dbReference>
<evidence type="ECO:0000313" key="14">
    <source>
        <dbReference type="Proteomes" id="UP000317839"/>
    </source>
</evidence>
<dbReference type="GO" id="GO:0043565">
    <property type="term" value="F:sequence-specific DNA binding"/>
    <property type="evidence" value="ECO:0007669"/>
    <property type="project" value="InterPro"/>
</dbReference>
<dbReference type="EMBL" id="VIKR01000003">
    <property type="protein sequence ID" value="TQV73703.1"/>
    <property type="molecule type" value="Genomic_DNA"/>
</dbReference>
<dbReference type="InterPro" id="IPR018060">
    <property type="entry name" value="HTH_AraC"/>
</dbReference>
<keyword evidence="14" id="KW-1185">Reference proteome</keyword>
<proteinExistence type="predicted"/>
<dbReference type="Gene3D" id="1.10.287.130">
    <property type="match status" value="1"/>
</dbReference>
<dbReference type="GO" id="GO:0000155">
    <property type="term" value="F:phosphorelay sensor kinase activity"/>
    <property type="evidence" value="ECO:0007669"/>
    <property type="project" value="InterPro"/>
</dbReference>
<name>A0A545T903_9GAMM</name>
<dbReference type="PANTHER" id="PTHR43547:SF2">
    <property type="entry name" value="HYBRID SIGNAL TRANSDUCTION HISTIDINE KINASE C"/>
    <property type="match status" value="1"/>
</dbReference>
<evidence type="ECO:0000256" key="5">
    <source>
        <dbReference type="ARBA" id="ARBA00022777"/>
    </source>
</evidence>
<dbReference type="PROSITE" id="PS50110">
    <property type="entry name" value="RESPONSE_REGULATORY"/>
    <property type="match status" value="1"/>
</dbReference>
<dbReference type="Gene3D" id="2.130.10.10">
    <property type="entry name" value="YVTN repeat-like/Quinoprotein amine dehydrogenase"/>
    <property type="match status" value="2"/>
</dbReference>
<protein>
    <recommendedName>
        <fullName evidence="2">histidine kinase</fullName>
        <ecNumber evidence="2">2.7.13.3</ecNumber>
    </recommendedName>
</protein>
<evidence type="ECO:0000256" key="8">
    <source>
        <dbReference type="PROSITE-ProRule" id="PRU00169"/>
    </source>
</evidence>
<dbReference type="SMART" id="SM00388">
    <property type="entry name" value="HisKA"/>
    <property type="match status" value="1"/>
</dbReference>
<evidence type="ECO:0000256" key="4">
    <source>
        <dbReference type="ARBA" id="ARBA00022679"/>
    </source>
</evidence>
<dbReference type="InterPro" id="IPR009057">
    <property type="entry name" value="Homeodomain-like_sf"/>
</dbReference>
<dbReference type="PROSITE" id="PS01124">
    <property type="entry name" value="HTH_ARAC_FAMILY_2"/>
    <property type="match status" value="1"/>
</dbReference>
<keyword evidence="4" id="KW-0808">Transferase</keyword>
<comment type="caution">
    <text evidence="13">The sequence shown here is derived from an EMBL/GenBank/DDBJ whole genome shotgun (WGS) entry which is preliminary data.</text>
</comment>
<dbReference type="SMART" id="SM00387">
    <property type="entry name" value="HATPase_c"/>
    <property type="match status" value="1"/>
</dbReference>
<dbReference type="EC" id="2.7.13.3" evidence="2"/>
<sequence>MFILNRRCSIIYGVLLAVLYFSTSSAHASADMNGAFYFEKALSDQVSAFSSPKRVFKSSDGDIWLFFEKSLTIISGNSQQTFSYSKLSAYQNKASFDINVTELSNQVYFSIGNELFGYSNTQQRINRLPINLNENDQIVFLDKGLNDELWVVSFLSVYRIKQPFVIEPIIFPDNLIDDDVSSPLPIAATVDSNNNLLISTYSFGLLEITPNLEISSLINTLKDQAIAQTITTFKNKTLIGVGNKLSIWDLKSNILLKELKLDEDIKSIRTDHLSPIIYLVTDSKVWRLNISNHELNPIIIKTKSPLSNDKITINDLYLDNESILWLSIKDEGLFSYHPSRNIIQKVDLGSPEQKNSQHIELYDKTNFILSNKDTTYISNLERTLMSPSYSSLQTNDKLLLGSLGKLISVEKGGSDIEFAISKNSYYTNDKIISITEGRKNHFWVASEKTGLKYLEIIDNKIQPIDISPYIPIDVIVSTRFTMHDSANSILFFTEDALYKFNYQSMAMSSLVSLKKEGVKLAKVLRDKNALNLITTNDNLYVYDLDKAHLTRLNINIVNTGCFIRYNDSWLIVQTKGKLFQWKKNELLSFDQVDGLPRGGLNGKVCKRHQQVIYFSGFEGIYTFNASSTIQNKIQPTIKIDSIQLADVKLSALEEEAISIKPKQFPLKIQLSSSSYLKQSRNRYQYRIVNKANKWVSISNITSDVIFEELAPGDYVIQFRASNNDGIWSTPLNFEFTVIPLWWQSNEFRVFILIGILVFLYAAIIYRTRLIKARATALELEVEKRTKALSHEKNKVEKLLSKKNQELANLSHEFKTPLTLILGPLSQVLKSELSQQDTNKLNIVQRNTFRLLRMVNQLLNIETFRIKSIAKKSTQPIGRIIKFLSESFATLAHDKNIRFNEPEYFELNFEFTPDAFEKILLNLLSNAIKYTKPGGSITLLTNRTERQLQIEVIDTGIGIPPEHQSLVFTRYHRVLNEHSEQITGAGIGLSLVKELVLTHDGEISLKSEPEKGTVVTVCLPIVNETTSYDLSNDLDQELIKQEFMSVKQSENFSSDSERISKDTAHLPTILVIEDNDDMRQYIAQSISPQYNVTTAKNGKEGIEIAVNEVPDLIVSDIMMPDIDGFQTTQLLRKNPVTNHIPIILLTARGDRDSRLRGWQENADEYLTKPFDPEELNLRLANLLDIRDILKKCFAANLFTANEDKNHNNSVRSDDLQVHKRNQQCDFLDKINCSLEKLHCNANLSMDELAESIHMSRRQLFRKVKSVLDMTPAEYLRRFRLEKAKQLLADGNSSSYVAFEVGFSSQSYFSKCFKAQFNVSPKDFHAE</sequence>
<feature type="domain" description="HTH araC/xylS-type" evidence="10">
    <location>
        <begin position="1227"/>
        <end position="1325"/>
    </location>
</feature>
<evidence type="ECO:0000256" key="9">
    <source>
        <dbReference type="SAM" id="SignalP"/>
    </source>
</evidence>
<evidence type="ECO:0000259" key="12">
    <source>
        <dbReference type="PROSITE" id="PS50110"/>
    </source>
</evidence>
<dbReference type="InterPro" id="IPR013783">
    <property type="entry name" value="Ig-like_fold"/>
</dbReference>
<dbReference type="Pfam" id="PF12833">
    <property type="entry name" value="HTH_18"/>
    <property type="match status" value="1"/>
</dbReference>
<feature type="domain" description="Histidine kinase" evidence="11">
    <location>
        <begin position="808"/>
        <end position="1022"/>
    </location>
</feature>
<evidence type="ECO:0000256" key="1">
    <source>
        <dbReference type="ARBA" id="ARBA00000085"/>
    </source>
</evidence>
<keyword evidence="9" id="KW-0732">Signal</keyword>
<dbReference type="PROSITE" id="PS50109">
    <property type="entry name" value="HIS_KIN"/>
    <property type="match status" value="1"/>
</dbReference>
<dbReference type="GO" id="GO:0005886">
    <property type="term" value="C:plasma membrane"/>
    <property type="evidence" value="ECO:0007669"/>
    <property type="project" value="UniProtKB-ARBA"/>
</dbReference>
<dbReference type="SUPFAM" id="SSF101898">
    <property type="entry name" value="NHL repeat"/>
    <property type="match status" value="1"/>
</dbReference>
<dbReference type="Gene3D" id="1.10.10.60">
    <property type="entry name" value="Homeodomain-like"/>
    <property type="match status" value="2"/>
</dbReference>
<accession>A0A545T903</accession>
<keyword evidence="5" id="KW-0418">Kinase</keyword>
<evidence type="ECO:0000259" key="11">
    <source>
        <dbReference type="PROSITE" id="PS50109"/>
    </source>
</evidence>
<dbReference type="InterPro" id="IPR011123">
    <property type="entry name" value="Y_Y_Y"/>
</dbReference>
<dbReference type="RefSeq" id="WP_142942411.1">
    <property type="nucleotide sequence ID" value="NZ_VIKR01000003.1"/>
</dbReference>
<dbReference type="GO" id="GO:0003700">
    <property type="term" value="F:DNA-binding transcription factor activity"/>
    <property type="evidence" value="ECO:0007669"/>
    <property type="project" value="InterPro"/>
</dbReference>
<evidence type="ECO:0000259" key="10">
    <source>
        <dbReference type="PROSITE" id="PS01124"/>
    </source>
</evidence>
<dbReference type="CDD" id="cd00082">
    <property type="entry name" value="HisKA"/>
    <property type="match status" value="1"/>
</dbReference>
<keyword evidence="3 8" id="KW-0597">Phosphoprotein</keyword>
<dbReference type="InterPro" id="IPR005467">
    <property type="entry name" value="His_kinase_dom"/>
</dbReference>
<evidence type="ECO:0000256" key="2">
    <source>
        <dbReference type="ARBA" id="ARBA00012438"/>
    </source>
</evidence>
<dbReference type="SUPFAM" id="SSF46689">
    <property type="entry name" value="Homeodomain-like"/>
    <property type="match status" value="1"/>
</dbReference>
<dbReference type="CDD" id="cd00075">
    <property type="entry name" value="HATPase"/>
    <property type="match status" value="1"/>
</dbReference>
<dbReference type="SUPFAM" id="SSF47384">
    <property type="entry name" value="Homodimeric domain of signal transducing histidine kinase"/>
    <property type="match status" value="1"/>
</dbReference>
<dbReference type="SUPFAM" id="SSF52172">
    <property type="entry name" value="CheY-like"/>
    <property type="match status" value="1"/>
</dbReference>
<feature type="modified residue" description="4-aspartylphosphate" evidence="8">
    <location>
        <position position="1115"/>
    </location>
</feature>
<feature type="signal peptide" evidence="9">
    <location>
        <begin position="1"/>
        <end position="28"/>
    </location>
</feature>
<dbReference type="SMART" id="SM00448">
    <property type="entry name" value="REC"/>
    <property type="match status" value="1"/>
</dbReference>
<dbReference type="Gene3D" id="2.60.40.10">
    <property type="entry name" value="Immunoglobulins"/>
    <property type="match status" value="1"/>
</dbReference>
<dbReference type="InterPro" id="IPR001789">
    <property type="entry name" value="Sig_transdc_resp-reg_receiver"/>
</dbReference>
<dbReference type="InterPro" id="IPR003661">
    <property type="entry name" value="HisK_dim/P_dom"/>
</dbReference>
<gene>
    <name evidence="13" type="ORF">FLL45_12590</name>
</gene>
<dbReference type="PRINTS" id="PR00344">
    <property type="entry name" value="BCTRLSENSOR"/>
</dbReference>
<dbReference type="OrthoDB" id="6188766at2"/>
<dbReference type="InterPro" id="IPR015943">
    <property type="entry name" value="WD40/YVTN_repeat-like_dom_sf"/>
</dbReference>
<dbReference type="SMART" id="SM00342">
    <property type="entry name" value="HTH_ARAC"/>
    <property type="match status" value="1"/>
</dbReference>
<dbReference type="Pfam" id="PF00072">
    <property type="entry name" value="Response_reg"/>
    <property type="match status" value="1"/>
</dbReference>
<evidence type="ECO:0000313" key="13">
    <source>
        <dbReference type="EMBL" id="TQV73703.1"/>
    </source>
</evidence>
<dbReference type="Gene3D" id="3.40.50.2300">
    <property type="match status" value="1"/>
</dbReference>
<dbReference type="Pfam" id="PF02518">
    <property type="entry name" value="HATPase_c"/>
    <property type="match status" value="1"/>
</dbReference>
<comment type="catalytic activity">
    <reaction evidence="1">
        <text>ATP + protein L-histidine = ADP + protein N-phospho-L-histidine.</text>
        <dbReference type="EC" id="2.7.13.3"/>
    </reaction>
</comment>
<keyword evidence="6" id="KW-0805">Transcription regulation</keyword>
<dbReference type="FunFam" id="3.30.565.10:FF:000006">
    <property type="entry name" value="Sensor histidine kinase WalK"/>
    <property type="match status" value="1"/>
</dbReference>
<feature type="domain" description="Response regulatory" evidence="12">
    <location>
        <begin position="1067"/>
        <end position="1182"/>
    </location>
</feature>
<dbReference type="InterPro" id="IPR036890">
    <property type="entry name" value="HATPase_C_sf"/>
</dbReference>
<reference evidence="13 14" key="1">
    <citation type="submission" date="2019-06" db="EMBL/GenBank/DDBJ databases">
        <title>Draft genome of Aliikangiella marina GYP-15.</title>
        <authorList>
            <person name="Wang G."/>
        </authorList>
    </citation>
    <scope>NUCLEOTIDE SEQUENCE [LARGE SCALE GENOMIC DNA]</scope>
    <source>
        <strain evidence="13 14">GYP-15</strain>
    </source>
</reference>
<evidence type="ECO:0000256" key="6">
    <source>
        <dbReference type="ARBA" id="ARBA00023015"/>
    </source>
</evidence>
<dbReference type="InterPro" id="IPR011006">
    <property type="entry name" value="CheY-like_superfamily"/>
</dbReference>
<feature type="chain" id="PRO_5022128221" description="histidine kinase" evidence="9">
    <location>
        <begin position="29"/>
        <end position="1325"/>
    </location>
</feature>
<dbReference type="PANTHER" id="PTHR43547">
    <property type="entry name" value="TWO-COMPONENT HISTIDINE KINASE"/>
    <property type="match status" value="1"/>
</dbReference>
<dbReference type="Gene3D" id="3.30.565.10">
    <property type="entry name" value="Histidine kinase-like ATPase, C-terminal domain"/>
    <property type="match status" value="1"/>
</dbReference>
<dbReference type="InterPro" id="IPR036097">
    <property type="entry name" value="HisK_dim/P_sf"/>
</dbReference>
<dbReference type="Pfam" id="PF00512">
    <property type="entry name" value="HisKA"/>
    <property type="match status" value="1"/>
</dbReference>
<dbReference type="InterPro" id="IPR004358">
    <property type="entry name" value="Sig_transdc_His_kin-like_C"/>
</dbReference>
<dbReference type="Pfam" id="PF07495">
    <property type="entry name" value="Y_Y_Y"/>
    <property type="match status" value="1"/>
</dbReference>
<keyword evidence="7" id="KW-0804">Transcription</keyword>
<dbReference type="InterPro" id="IPR003594">
    <property type="entry name" value="HATPase_dom"/>
</dbReference>
<evidence type="ECO:0000256" key="3">
    <source>
        <dbReference type="ARBA" id="ARBA00022553"/>
    </source>
</evidence>
<organism evidence="13 14">
    <name type="scientific">Aliikangiella marina</name>
    <dbReference type="NCBI Taxonomy" id="1712262"/>
    <lineage>
        <taxon>Bacteria</taxon>
        <taxon>Pseudomonadati</taxon>
        <taxon>Pseudomonadota</taxon>
        <taxon>Gammaproteobacteria</taxon>
        <taxon>Oceanospirillales</taxon>
        <taxon>Pleioneaceae</taxon>
        <taxon>Aliikangiella</taxon>
    </lineage>
</organism>